<evidence type="ECO:0000256" key="1">
    <source>
        <dbReference type="SAM" id="Phobius"/>
    </source>
</evidence>
<name>A0A1J9QVG9_9EURO</name>
<organism evidence="2 3">
    <name type="scientific">Blastomyces percursus</name>
    <dbReference type="NCBI Taxonomy" id="1658174"/>
    <lineage>
        <taxon>Eukaryota</taxon>
        <taxon>Fungi</taxon>
        <taxon>Dikarya</taxon>
        <taxon>Ascomycota</taxon>
        <taxon>Pezizomycotina</taxon>
        <taxon>Eurotiomycetes</taxon>
        <taxon>Eurotiomycetidae</taxon>
        <taxon>Onygenales</taxon>
        <taxon>Ajellomycetaceae</taxon>
        <taxon>Blastomyces</taxon>
    </lineage>
</organism>
<protein>
    <submittedName>
        <fullName evidence="2">Uncharacterized protein</fullName>
    </submittedName>
</protein>
<evidence type="ECO:0000313" key="3">
    <source>
        <dbReference type="Proteomes" id="UP000242791"/>
    </source>
</evidence>
<feature type="non-terminal residue" evidence="2">
    <location>
        <position position="1"/>
    </location>
</feature>
<dbReference type="AlphaFoldDB" id="A0A1J9QVG9"/>
<feature type="transmembrane region" description="Helical" evidence="1">
    <location>
        <begin position="6"/>
        <end position="24"/>
    </location>
</feature>
<comment type="caution">
    <text evidence="2">The sequence shown here is derived from an EMBL/GenBank/DDBJ whole genome shotgun (WGS) entry which is preliminary data.</text>
</comment>
<dbReference type="Proteomes" id="UP000242791">
    <property type="component" value="Unassembled WGS sequence"/>
</dbReference>
<keyword evidence="3" id="KW-1185">Reference proteome</keyword>
<dbReference type="VEuPathDB" id="FungiDB:ACJ73_08468"/>
<keyword evidence="1" id="KW-1133">Transmembrane helix</keyword>
<evidence type="ECO:0000313" key="2">
    <source>
        <dbReference type="EMBL" id="OJD20199.1"/>
    </source>
</evidence>
<feature type="non-terminal residue" evidence="2">
    <location>
        <position position="49"/>
    </location>
</feature>
<keyword evidence="1" id="KW-0472">Membrane</keyword>
<reference evidence="2 3" key="1">
    <citation type="submission" date="2015-08" db="EMBL/GenBank/DDBJ databases">
        <title>Emmonsia species relationships and genome sequence.</title>
        <authorList>
            <person name="Cuomo C.A."/>
            <person name="Schwartz I.S."/>
            <person name="Kenyon C."/>
            <person name="De Hoog G.S."/>
            <person name="Govender N.P."/>
            <person name="Botha A."/>
            <person name="Moreno L."/>
            <person name="De Vries M."/>
            <person name="Munoz J.F."/>
            <person name="Stielow J.B."/>
        </authorList>
    </citation>
    <scope>NUCLEOTIDE SEQUENCE [LARGE SCALE GENOMIC DNA]</scope>
    <source>
        <strain evidence="2 3">EI222</strain>
    </source>
</reference>
<proteinExistence type="predicted"/>
<accession>A0A1J9QVG9</accession>
<dbReference type="EMBL" id="LGTZ01002007">
    <property type="protein sequence ID" value="OJD20199.1"/>
    <property type="molecule type" value="Genomic_DNA"/>
</dbReference>
<gene>
    <name evidence="2" type="ORF">ACJ73_08468</name>
</gene>
<sequence length="49" mass="5644">ILIIALLQLIQITIISIIKFVYGFKKLVYNSDEFEVRNSPLDKYASKLA</sequence>
<keyword evidence="1" id="KW-0812">Transmembrane</keyword>